<keyword evidence="5" id="KW-0067">ATP-binding</keyword>
<evidence type="ECO:0000259" key="7">
    <source>
        <dbReference type="Pfam" id="PF07005"/>
    </source>
</evidence>
<dbReference type="AlphaFoldDB" id="A0A5C8ZDT9"/>
<sequence>MAAAATPTSPEQLTGDLPPHAVEAADVATRVAAAGRVLVVLDDDPTGTQSVHGVPVLTSWTEDDLAWGLQQGAPCVYVLTNTRALGPDDAARTNREVVGAGVAAARRLGVDVSFVSRGDSTLRGHFPLETDVITATLRELGEPVPDAVLVVPAFPDAGRITVDAVHYWCTGGADGTGGTCTPVGETEFARDATFGYTASDLRDWVAEKSAATSSATPVTAADVLALTLAELRRGPEAAADVLRGARDGRVVVVDAADEHDLRVLALAEELLAGEGRRFLHRVGPPFVRARVGMEPREPLAREEVPVGDARGGLVVVGSHVGLTTRQLEQLRGGHPLADQVELDVASVLDGSRREGHLAAVVDRLVAALADGDAVVSTSRVLTTGGDAAASLDIAIAVSRAVVEVVQRVVARTAPRFVVAKGGITSSDVARYGLGIRRAVVRGPLLPGLVSLWEPVEGPAAGVPYVVFAGNVGDDASLLAVVRTLSAAP</sequence>
<dbReference type="Proteomes" id="UP000321234">
    <property type="component" value="Unassembled WGS sequence"/>
</dbReference>
<evidence type="ECO:0000256" key="2">
    <source>
        <dbReference type="ARBA" id="ARBA00022679"/>
    </source>
</evidence>
<dbReference type="GO" id="GO:0016301">
    <property type="term" value="F:kinase activity"/>
    <property type="evidence" value="ECO:0007669"/>
    <property type="project" value="UniProtKB-KW"/>
</dbReference>
<feature type="domain" description="Four-carbon acid sugar kinase nucleotide binding" evidence="8">
    <location>
        <begin position="313"/>
        <end position="477"/>
    </location>
</feature>
<evidence type="ECO:0000256" key="4">
    <source>
        <dbReference type="ARBA" id="ARBA00022777"/>
    </source>
</evidence>
<protein>
    <submittedName>
        <fullName evidence="9">Uncharacterized protein</fullName>
    </submittedName>
</protein>
<dbReference type="InterPro" id="IPR031475">
    <property type="entry name" value="NBD_C"/>
</dbReference>
<dbReference type="RefSeq" id="WP_147926720.1">
    <property type="nucleotide sequence ID" value="NZ_VKAC01000007.1"/>
</dbReference>
<name>A0A5C8ZDT9_9ACTN</name>
<evidence type="ECO:0000259" key="8">
    <source>
        <dbReference type="Pfam" id="PF17042"/>
    </source>
</evidence>
<dbReference type="Gene3D" id="3.40.980.20">
    <property type="entry name" value="Four-carbon acid sugar kinase, nucleotide binding domain"/>
    <property type="match status" value="1"/>
</dbReference>
<keyword evidence="6" id="KW-0119">Carbohydrate metabolism</keyword>
<gene>
    <name evidence="9" type="ORF">FMM08_12530</name>
</gene>
<accession>A0A5C8ZDT9</accession>
<evidence type="ECO:0000256" key="5">
    <source>
        <dbReference type="ARBA" id="ARBA00022840"/>
    </source>
</evidence>
<comment type="similarity">
    <text evidence="1">Belongs to the four-carbon acid sugar kinase family.</text>
</comment>
<organism evidence="9 10">
    <name type="scientific">Quadrisphaera setariae</name>
    <dbReference type="NCBI Taxonomy" id="2593304"/>
    <lineage>
        <taxon>Bacteria</taxon>
        <taxon>Bacillati</taxon>
        <taxon>Actinomycetota</taxon>
        <taxon>Actinomycetes</taxon>
        <taxon>Kineosporiales</taxon>
        <taxon>Kineosporiaceae</taxon>
        <taxon>Quadrisphaera</taxon>
    </lineage>
</organism>
<dbReference type="SUPFAM" id="SSF142764">
    <property type="entry name" value="YgbK-like"/>
    <property type="match status" value="1"/>
</dbReference>
<evidence type="ECO:0000313" key="10">
    <source>
        <dbReference type="Proteomes" id="UP000321234"/>
    </source>
</evidence>
<dbReference type="EMBL" id="VKAC01000007">
    <property type="protein sequence ID" value="TXR55664.1"/>
    <property type="molecule type" value="Genomic_DNA"/>
</dbReference>
<dbReference type="InterPro" id="IPR010737">
    <property type="entry name" value="4-carb_acid_sugar_kinase_N"/>
</dbReference>
<evidence type="ECO:0000256" key="1">
    <source>
        <dbReference type="ARBA" id="ARBA00005715"/>
    </source>
</evidence>
<keyword evidence="2" id="KW-0808">Transferase</keyword>
<dbReference type="InterPro" id="IPR037051">
    <property type="entry name" value="4-carb_acid_sugar_kinase_N_sf"/>
</dbReference>
<proteinExistence type="inferred from homology"/>
<comment type="caution">
    <text evidence="9">The sequence shown here is derived from an EMBL/GenBank/DDBJ whole genome shotgun (WGS) entry which is preliminary data.</text>
</comment>
<dbReference type="Gene3D" id="3.40.50.10840">
    <property type="entry name" value="Putative sugar-binding, N-terminal domain"/>
    <property type="match status" value="1"/>
</dbReference>
<dbReference type="Pfam" id="PF17042">
    <property type="entry name" value="NBD_C"/>
    <property type="match status" value="1"/>
</dbReference>
<keyword evidence="10" id="KW-1185">Reference proteome</keyword>
<keyword evidence="3" id="KW-0547">Nucleotide-binding</keyword>
<dbReference type="OrthoDB" id="153193at2"/>
<keyword evidence="4" id="KW-0418">Kinase</keyword>
<feature type="domain" description="Four-carbon acid sugar kinase N-terminal" evidence="7">
    <location>
        <begin position="38"/>
        <end position="289"/>
    </location>
</feature>
<reference evidence="9 10" key="1">
    <citation type="submission" date="2019-07" db="EMBL/GenBank/DDBJ databases">
        <title>Quadrisphaera sp. strain DD2A genome sequencing and assembly.</title>
        <authorList>
            <person name="Kim I."/>
        </authorList>
    </citation>
    <scope>NUCLEOTIDE SEQUENCE [LARGE SCALE GENOMIC DNA]</scope>
    <source>
        <strain evidence="9 10">DD2A</strain>
    </source>
</reference>
<dbReference type="GO" id="GO:0005524">
    <property type="term" value="F:ATP binding"/>
    <property type="evidence" value="ECO:0007669"/>
    <property type="project" value="UniProtKB-KW"/>
</dbReference>
<evidence type="ECO:0000256" key="6">
    <source>
        <dbReference type="ARBA" id="ARBA00023277"/>
    </source>
</evidence>
<dbReference type="InterPro" id="IPR042213">
    <property type="entry name" value="NBD_C_sf"/>
</dbReference>
<evidence type="ECO:0000256" key="3">
    <source>
        <dbReference type="ARBA" id="ARBA00022741"/>
    </source>
</evidence>
<evidence type="ECO:0000313" key="9">
    <source>
        <dbReference type="EMBL" id="TXR55664.1"/>
    </source>
</evidence>
<dbReference type="Pfam" id="PF07005">
    <property type="entry name" value="SBD_N"/>
    <property type="match status" value="1"/>
</dbReference>